<proteinExistence type="inferred from homology"/>
<dbReference type="GeneID" id="61458381"/>
<accession>A0AAW8M1S0</accession>
<evidence type="ECO:0000256" key="3">
    <source>
        <dbReference type="ARBA" id="ARBA00022801"/>
    </source>
</evidence>
<evidence type="ECO:0000256" key="1">
    <source>
        <dbReference type="ARBA" id="ARBA00007749"/>
    </source>
</evidence>
<keyword evidence="4" id="KW-0862">Zinc</keyword>
<dbReference type="Pfam" id="PF00753">
    <property type="entry name" value="Lactamase_B"/>
    <property type="match status" value="1"/>
</dbReference>
<keyword evidence="2" id="KW-0479">Metal-binding</keyword>
<keyword evidence="3 6" id="KW-0378">Hydrolase</keyword>
<dbReference type="EMBL" id="JAVDSW010000008">
    <property type="protein sequence ID" value="MDR6705262.1"/>
    <property type="molecule type" value="Genomic_DNA"/>
</dbReference>
<comment type="caution">
    <text evidence="6">The sequence shown here is derived from an EMBL/GenBank/DDBJ whole genome shotgun (WGS) entry which is preliminary data.</text>
</comment>
<evidence type="ECO:0000313" key="6">
    <source>
        <dbReference type="EMBL" id="MDR6705262.1"/>
    </source>
</evidence>
<dbReference type="InterPro" id="IPR036866">
    <property type="entry name" value="RibonucZ/Hydroxyglut_hydro"/>
</dbReference>
<dbReference type="RefSeq" id="WP_052686829.1">
    <property type="nucleotide sequence ID" value="NZ_JAGIPD010000006.1"/>
</dbReference>
<dbReference type="InterPro" id="IPR051013">
    <property type="entry name" value="MBL_superfamily_lactonases"/>
</dbReference>
<dbReference type="CDD" id="cd16277">
    <property type="entry name" value="metallo-hydrolase-like_MBL-fold"/>
    <property type="match status" value="1"/>
</dbReference>
<organism evidence="6 7">
    <name type="scientific">Agrobacterium tumefaciens</name>
    <dbReference type="NCBI Taxonomy" id="358"/>
    <lineage>
        <taxon>Bacteria</taxon>
        <taxon>Pseudomonadati</taxon>
        <taxon>Pseudomonadota</taxon>
        <taxon>Alphaproteobacteria</taxon>
        <taxon>Hyphomicrobiales</taxon>
        <taxon>Rhizobiaceae</taxon>
        <taxon>Rhizobium/Agrobacterium group</taxon>
        <taxon>Agrobacterium</taxon>
        <taxon>Agrobacterium tumefaciens complex</taxon>
    </lineage>
</organism>
<comment type="similarity">
    <text evidence="1">Belongs to the metallo-beta-lactamase superfamily.</text>
</comment>
<evidence type="ECO:0000256" key="4">
    <source>
        <dbReference type="ARBA" id="ARBA00022833"/>
    </source>
</evidence>
<dbReference type="InterPro" id="IPR001279">
    <property type="entry name" value="Metallo-B-lactamas"/>
</dbReference>
<gene>
    <name evidence="6" type="ORF">J2W61_005137</name>
</gene>
<dbReference type="PANTHER" id="PTHR42978">
    <property type="entry name" value="QUORUM-QUENCHING LACTONASE YTNP-RELATED-RELATED"/>
    <property type="match status" value="1"/>
</dbReference>
<protein>
    <submittedName>
        <fullName evidence="6">Glyoxylase-like metal-dependent hydrolase (Beta-lactamase superfamily II)</fullName>
    </submittedName>
</protein>
<dbReference type="Proteomes" id="UP001265315">
    <property type="component" value="Unassembled WGS sequence"/>
</dbReference>
<name>A0AAW8M1S0_AGRTU</name>
<dbReference type="PANTHER" id="PTHR42978:SF6">
    <property type="entry name" value="QUORUM-QUENCHING LACTONASE YTNP-RELATED"/>
    <property type="match status" value="1"/>
</dbReference>
<dbReference type="Gene3D" id="3.60.15.10">
    <property type="entry name" value="Ribonuclease Z/Hydroxyacylglutathione hydrolase-like"/>
    <property type="match status" value="1"/>
</dbReference>
<dbReference type="AlphaFoldDB" id="A0AAW8M1S0"/>
<dbReference type="GO" id="GO:0046872">
    <property type="term" value="F:metal ion binding"/>
    <property type="evidence" value="ECO:0007669"/>
    <property type="project" value="UniProtKB-KW"/>
</dbReference>
<sequence>MKIGSVKITRVEEYRGPAFMPRDLLPDWSAEAVAPHLNWLEPRYLDRGTGRLVMSCHSWLVETEHHKILIDTCTGNHKQRPGGAPLFDMLDTPYMDRFASTGVRPEEIDYVLCTHLHADHVGWNTRLSSGRWVPTFPNAKYVMSKTDYDALLVEGGGSFAAWGSLLYKDSILPIVESRQELLVDGGFQIGDNLFAEDSPGHSPGHLLFALRDDDQEGLFSGDIIHHPIQVYYPEWSSAFCFDADQATKTRKRVLERASDRGSVLLPAHFAGRGACCVSHSAKGFACIGLDEGSSTITEPMHNSLA</sequence>
<evidence type="ECO:0000259" key="5">
    <source>
        <dbReference type="SMART" id="SM00849"/>
    </source>
</evidence>
<dbReference type="SMART" id="SM00849">
    <property type="entry name" value="Lactamase_B"/>
    <property type="match status" value="1"/>
</dbReference>
<reference evidence="6" key="1">
    <citation type="submission" date="2023-07" db="EMBL/GenBank/DDBJ databases">
        <title>Sorghum-associated microbial communities from plants grown in Nebraska, USA.</title>
        <authorList>
            <person name="Schachtman D."/>
        </authorList>
    </citation>
    <scope>NUCLEOTIDE SEQUENCE</scope>
    <source>
        <strain evidence="6">1457</strain>
    </source>
</reference>
<evidence type="ECO:0000256" key="2">
    <source>
        <dbReference type="ARBA" id="ARBA00022723"/>
    </source>
</evidence>
<dbReference type="GO" id="GO:0016787">
    <property type="term" value="F:hydrolase activity"/>
    <property type="evidence" value="ECO:0007669"/>
    <property type="project" value="UniProtKB-KW"/>
</dbReference>
<feature type="domain" description="Metallo-beta-lactamase" evidence="5">
    <location>
        <begin position="55"/>
        <end position="268"/>
    </location>
</feature>
<evidence type="ECO:0000313" key="7">
    <source>
        <dbReference type="Proteomes" id="UP001265315"/>
    </source>
</evidence>
<dbReference type="SUPFAM" id="SSF56281">
    <property type="entry name" value="Metallo-hydrolase/oxidoreductase"/>
    <property type="match status" value="1"/>
</dbReference>